<dbReference type="SMART" id="SM00367">
    <property type="entry name" value="LRR_CC"/>
    <property type="match status" value="7"/>
</dbReference>
<dbReference type="GO" id="GO:0031146">
    <property type="term" value="P:SCF-dependent proteasomal ubiquitin-dependent protein catabolic process"/>
    <property type="evidence" value="ECO:0007669"/>
    <property type="project" value="TreeGrafter"/>
</dbReference>
<dbReference type="SMART" id="SM00256">
    <property type="entry name" value="FBOX"/>
    <property type="match status" value="1"/>
</dbReference>
<dbReference type="InterPro" id="IPR057207">
    <property type="entry name" value="FBXL15_LRR"/>
</dbReference>
<organism evidence="2 3">
    <name type="scientific">Hibiscus syriacus</name>
    <name type="common">Rose of Sharon</name>
    <dbReference type="NCBI Taxonomy" id="106335"/>
    <lineage>
        <taxon>Eukaryota</taxon>
        <taxon>Viridiplantae</taxon>
        <taxon>Streptophyta</taxon>
        <taxon>Embryophyta</taxon>
        <taxon>Tracheophyta</taxon>
        <taxon>Spermatophyta</taxon>
        <taxon>Magnoliopsida</taxon>
        <taxon>eudicotyledons</taxon>
        <taxon>Gunneridae</taxon>
        <taxon>Pentapetalae</taxon>
        <taxon>rosids</taxon>
        <taxon>malvids</taxon>
        <taxon>Malvales</taxon>
        <taxon>Malvaceae</taxon>
        <taxon>Malvoideae</taxon>
        <taxon>Hibiscus</taxon>
    </lineage>
</organism>
<dbReference type="AlphaFoldDB" id="A0A6A3AAS4"/>
<dbReference type="InterPro" id="IPR001810">
    <property type="entry name" value="F-box_dom"/>
</dbReference>
<name>A0A6A3AAS4_HIBSY</name>
<reference evidence="2" key="1">
    <citation type="submission" date="2019-09" db="EMBL/GenBank/DDBJ databases">
        <title>Draft genome information of white flower Hibiscus syriacus.</title>
        <authorList>
            <person name="Kim Y.-M."/>
        </authorList>
    </citation>
    <scope>NUCLEOTIDE SEQUENCE [LARGE SCALE GENOMIC DNA]</scope>
    <source>
        <strain evidence="2">YM2019G1</strain>
    </source>
</reference>
<dbReference type="SUPFAM" id="SSF81383">
    <property type="entry name" value="F-box domain"/>
    <property type="match status" value="1"/>
</dbReference>
<dbReference type="GO" id="GO:0019005">
    <property type="term" value="C:SCF ubiquitin ligase complex"/>
    <property type="evidence" value="ECO:0007669"/>
    <property type="project" value="TreeGrafter"/>
</dbReference>
<proteinExistence type="predicted"/>
<dbReference type="Pfam" id="PF12937">
    <property type="entry name" value="F-box-like"/>
    <property type="match status" value="1"/>
</dbReference>
<dbReference type="Gene3D" id="3.80.10.10">
    <property type="entry name" value="Ribonuclease Inhibitor"/>
    <property type="match status" value="1"/>
</dbReference>
<comment type="caution">
    <text evidence="2">The sequence shown here is derived from an EMBL/GenBank/DDBJ whole genome shotgun (WGS) entry which is preliminary data.</text>
</comment>
<feature type="domain" description="F-box" evidence="1">
    <location>
        <begin position="46"/>
        <end position="86"/>
    </location>
</feature>
<accession>A0A6A3AAS4</accession>
<dbReference type="Pfam" id="PF25372">
    <property type="entry name" value="DUF7885"/>
    <property type="match status" value="1"/>
</dbReference>
<dbReference type="FunFam" id="3.80.10.10:FF:000449">
    <property type="entry name" value="F-box protein SKIP2"/>
    <property type="match status" value="1"/>
</dbReference>
<dbReference type="FunFam" id="1.20.1280.50:FF:000023">
    <property type="entry name" value="F-box/LRR-repeat protein 4"/>
    <property type="match status" value="1"/>
</dbReference>
<dbReference type="InterPro" id="IPR032675">
    <property type="entry name" value="LRR_dom_sf"/>
</dbReference>
<dbReference type="Pfam" id="PF13516">
    <property type="entry name" value="LRR_6"/>
    <property type="match status" value="1"/>
</dbReference>
<dbReference type="InterPro" id="IPR006553">
    <property type="entry name" value="Leu-rich_rpt_Cys-con_subtyp"/>
</dbReference>
<dbReference type="InterPro" id="IPR001611">
    <property type="entry name" value="Leu-rich_rpt"/>
</dbReference>
<keyword evidence="3" id="KW-1185">Reference proteome</keyword>
<evidence type="ECO:0000313" key="2">
    <source>
        <dbReference type="EMBL" id="KAE8700059.1"/>
    </source>
</evidence>
<dbReference type="CDD" id="cd22159">
    <property type="entry name" value="F-box_AtTIR1-like"/>
    <property type="match status" value="1"/>
</dbReference>
<dbReference type="SUPFAM" id="SSF52047">
    <property type="entry name" value="RNI-like"/>
    <property type="match status" value="1"/>
</dbReference>
<gene>
    <name evidence="2" type="ORF">F3Y22_tig00110562pilonHSYRG00012</name>
</gene>
<evidence type="ECO:0000259" key="1">
    <source>
        <dbReference type="SMART" id="SM00256"/>
    </source>
</evidence>
<dbReference type="PANTHER" id="PTHR13318">
    <property type="entry name" value="PARTNER OF PAIRED, ISOFORM B-RELATED"/>
    <property type="match status" value="1"/>
</dbReference>
<evidence type="ECO:0000313" key="3">
    <source>
        <dbReference type="Proteomes" id="UP000436088"/>
    </source>
</evidence>
<sequence>MGQSPSASLDTENSFSDRFGFSPSSFVSSDGVSDEFVGNRDYTAEIPDECLAYVFQFLGPGDRNRCSLVCKRWLCVDGWSRHRLSLNAQSEIVASLSSLITRFDSVTKLSLRCSRKSISLNDDSLVMISMSCRNLERLKLRGCREITDEGMLGFAQNSKNLRKISCGSCMFGARGLNAVLDYCTNLEELSVKRLRGIHDGAEAIGPGAAASSLKTICLKELVNGQSFEPLLVGAKNLKALKIIHCLGDWDRVLELIGNRNRYRKENFNPNNYDSSDNNDQLMEIHLERLQVSDIGLSAISKCTKIESLHIVKTPDCSNYGLVCVAEQCKLLKKLLVDGWRTDRIGDEGLAAVAKHCPNLEELVLVGVNATYLSLEAIASNCSKLERLALCGSGTIGNTEIACIAAKCMALKRLCIKGCPISDIAIEALGSGCPSLMKIKLRKCKGVSCEAGEWLREQRGSLVINMDACEIDGGFEASVSNGGIHAVGLDYPRVTTGDASTSSNGRLGL</sequence>
<dbReference type="Proteomes" id="UP000436088">
    <property type="component" value="Unassembled WGS sequence"/>
</dbReference>
<dbReference type="EMBL" id="VEPZ02001032">
    <property type="protein sequence ID" value="KAE8700059.1"/>
    <property type="molecule type" value="Genomic_DNA"/>
</dbReference>
<dbReference type="PANTHER" id="PTHR13318:SF133">
    <property type="entry name" value="F-BOX PROTEIN SKIP2"/>
    <property type="match status" value="1"/>
</dbReference>
<dbReference type="Gene3D" id="1.20.1280.50">
    <property type="match status" value="1"/>
</dbReference>
<protein>
    <submittedName>
        <fullName evidence="2">F-box protein</fullName>
    </submittedName>
</protein>
<dbReference type="InterPro" id="IPR036047">
    <property type="entry name" value="F-box-like_dom_sf"/>
</dbReference>